<evidence type="ECO:0000256" key="4">
    <source>
        <dbReference type="ARBA" id="ARBA00022692"/>
    </source>
</evidence>
<evidence type="ECO:0000256" key="5">
    <source>
        <dbReference type="ARBA" id="ARBA00022989"/>
    </source>
</evidence>
<comment type="subcellular location">
    <subcellularLocation>
        <location evidence="1 12">Membrane</location>
        <topology evidence="1 12">Multi-pass membrane protein</topology>
    </subcellularLocation>
</comment>
<evidence type="ECO:0000256" key="12">
    <source>
        <dbReference type="RuleBase" id="RU003945"/>
    </source>
</evidence>
<evidence type="ECO:0000256" key="7">
    <source>
        <dbReference type="ARBA" id="ARBA00025034"/>
    </source>
</evidence>
<keyword evidence="6 13" id="KW-0472">Membrane</keyword>
<dbReference type="GO" id="GO:0005886">
    <property type="term" value="C:plasma membrane"/>
    <property type="evidence" value="ECO:0007669"/>
    <property type="project" value="TreeGrafter"/>
</dbReference>
<evidence type="ECO:0000256" key="8">
    <source>
        <dbReference type="ARBA" id="ARBA00026028"/>
    </source>
</evidence>
<keyword evidence="5 13" id="KW-1133">Transmembrane helix</keyword>
<dbReference type="PANTHER" id="PTHR12428">
    <property type="entry name" value="OXA1"/>
    <property type="match status" value="1"/>
</dbReference>
<dbReference type="Proteomes" id="UP000315133">
    <property type="component" value="Unassembled WGS sequence"/>
</dbReference>
<dbReference type="InterPro" id="IPR028055">
    <property type="entry name" value="YidC/Oxa/ALB_C"/>
</dbReference>
<dbReference type="GO" id="GO:0032977">
    <property type="term" value="F:membrane insertase activity"/>
    <property type="evidence" value="ECO:0007669"/>
    <property type="project" value="InterPro"/>
</dbReference>
<evidence type="ECO:0000256" key="10">
    <source>
        <dbReference type="ARBA" id="ARBA00033245"/>
    </source>
</evidence>
<gene>
    <name evidence="15" type="ORF">FB476_2728</name>
</gene>
<evidence type="ECO:0000313" key="16">
    <source>
        <dbReference type="Proteomes" id="UP000315133"/>
    </source>
</evidence>
<evidence type="ECO:0000256" key="2">
    <source>
        <dbReference type="ARBA" id="ARBA00010527"/>
    </source>
</evidence>
<sequence length="255" mass="28102">MFAFLDPLLLPLHDLLDAFSPVIPAGIAVVLLTLLLRLALHPLNRRAAHQAVRRRDLEPRLAELRAQHADDPQAMQRAILMLHREEGVPLAPGCLSVLVQLPVFGLVYRLFNAPEIDGLHNRLLDHTFLGTPLSQHLVGAAAGDRWVFLVLVGLTVAVAAFSAWQVRRHMAEDREVAKRLQASRPSSAKVSAQQQAVAESMEQVTKVLPMMSFFTVLAVASLPLAAGLYLVTSTSWGLLERASLRRIRHRTPEAA</sequence>
<comment type="function">
    <text evidence="7">Required for the insertion and/or proper folding and/or complex formation of integral membrane proteins into the membrane. Involved in integration of membrane proteins that insert both dependently and independently of the Sec translocase complex, as well as at least some lipoproteins. Aids folding of multispanning membrane proteins.</text>
</comment>
<dbReference type="NCBIfam" id="TIGR03592">
    <property type="entry name" value="yidC_oxa1_cterm"/>
    <property type="match status" value="1"/>
</dbReference>
<evidence type="ECO:0000256" key="3">
    <source>
        <dbReference type="ARBA" id="ARBA00015325"/>
    </source>
</evidence>
<dbReference type="EMBL" id="VFPU01000002">
    <property type="protein sequence ID" value="TQM91010.1"/>
    <property type="molecule type" value="Genomic_DNA"/>
</dbReference>
<comment type="similarity">
    <text evidence="2">Belongs to the OXA1/ALB3/YidC family. Type 1 subfamily.</text>
</comment>
<feature type="domain" description="Membrane insertase YidC/Oxa/ALB C-terminal" evidence="14">
    <location>
        <begin position="26"/>
        <end position="242"/>
    </location>
</feature>
<organism evidence="15 16">
    <name type="scientific">Ornithinimicrobium humiphilum</name>
    <dbReference type="NCBI Taxonomy" id="125288"/>
    <lineage>
        <taxon>Bacteria</taxon>
        <taxon>Bacillati</taxon>
        <taxon>Actinomycetota</taxon>
        <taxon>Actinomycetes</taxon>
        <taxon>Micrococcales</taxon>
        <taxon>Ornithinimicrobiaceae</taxon>
        <taxon>Ornithinimicrobium</taxon>
    </lineage>
</organism>
<comment type="subunit">
    <text evidence="8">Interacts with the Sec translocase complex via SecD. Specifically interacts with transmembrane segments of nascent integral membrane proteins during membrane integration.</text>
</comment>
<evidence type="ECO:0000256" key="11">
    <source>
        <dbReference type="ARBA" id="ARBA00033342"/>
    </source>
</evidence>
<evidence type="ECO:0000313" key="15">
    <source>
        <dbReference type="EMBL" id="TQM91010.1"/>
    </source>
</evidence>
<evidence type="ECO:0000256" key="9">
    <source>
        <dbReference type="ARBA" id="ARBA00031538"/>
    </source>
</evidence>
<dbReference type="InterPro" id="IPR001708">
    <property type="entry name" value="YidC/ALB3/OXA1/COX18"/>
</dbReference>
<dbReference type="AlphaFoldDB" id="A0A543K7H2"/>
<dbReference type="GO" id="GO:0051205">
    <property type="term" value="P:protein insertion into membrane"/>
    <property type="evidence" value="ECO:0007669"/>
    <property type="project" value="TreeGrafter"/>
</dbReference>
<protein>
    <recommendedName>
        <fullName evidence="3">Membrane protein insertase YidC</fullName>
    </recommendedName>
    <alternativeName>
        <fullName evidence="11">Foldase YidC</fullName>
    </alternativeName>
    <alternativeName>
        <fullName evidence="10">Membrane integrase YidC</fullName>
    </alternativeName>
    <alternativeName>
        <fullName evidence="9">Membrane protein YidC</fullName>
    </alternativeName>
</protein>
<feature type="transmembrane region" description="Helical" evidence="13">
    <location>
        <begin position="20"/>
        <end position="40"/>
    </location>
</feature>
<proteinExistence type="inferred from homology"/>
<name>A0A543K7H2_9MICO</name>
<evidence type="ECO:0000259" key="14">
    <source>
        <dbReference type="Pfam" id="PF02096"/>
    </source>
</evidence>
<evidence type="ECO:0000256" key="6">
    <source>
        <dbReference type="ARBA" id="ARBA00023136"/>
    </source>
</evidence>
<dbReference type="Pfam" id="PF02096">
    <property type="entry name" value="60KD_IMP"/>
    <property type="match status" value="1"/>
</dbReference>
<feature type="transmembrane region" description="Helical" evidence="13">
    <location>
        <begin position="146"/>
        <end position="164"/>
    </location>
</feature>
<keyword evidence="4 12" id="KW-0812">Transmembrane</keyword>
<comment type="caution">
    <text evidence="15">The sequence shown here is derived from an EMBL/GenBank/DDBJ whole genome shotgun (WGS) entry which is preliminary data.</text>
</comment>
<dbReference type="PANTHER" id="PTHR12428:SF65">
    <property type="entry name" value="CYTOCHROME C OXIDASE ASSEMBLY PROTEIN COX18, MITOCHONDRIAL"/>
    <property type="match status" value="1"/>
</dbReference>
<accession>A0A543K7H2</accession>
<keyword evidence="16" id="KW-1185">Reference proteome</keyword>
<feature type="transmembrane region" description="Helical" evidence="13">
    <location>
        <begin position="210"/>
        <end position="231"/>
    </location>
</feature>
<evidence type="ECO:0000256" key="1">
    <source>
        <dbReference type="ARBA" id="ARBA00004141"/>
    </source>
</evidence>
<reference evidence="15 16" key="1">
    <citation type="submission" date="2019-06" db="EMBL/GenBank/DDBJ databases">
        <title>Sequencing the genomes of 1000 actinobacteria strains.</title>
        <authorList>
            <person name="Klenk H.-P."/>
        </authorList>
    </citation>
    <scope>NUCLEOTIDE SEQUENCE [LARGE SCALE GENOMIC DNA]</scope>
    <source>
        <strain evidence="15 16">DSM 12362</strain>
    </source>
</reference>
<evidence type="ECO:0000256" key="13">
    <source>
        <dbReference type="SAM" id="Phobius"/>
    </source>
</evidence>